<evidence type="ECO:0000259" key="5">
    <source>
        <dbReference type="PROSITE" id="PS50931"/>
    </source>
</evidence>
<feature type="domain" description="HTH lysR-type" evidence="5">
    <location>
        <begin position="9"/>
        <end position="66"/>
    </location>
</feature>
<dbReference type="CDD" id="cd08459">
    <property type="entry name" value="PBP2_DntR_NahR_LinR_like"/>
    <property type="match status" value="1"/>
</dbReference>
<dbReference type="InterPro" id="IPR036390">
    <property type="entry name" value="WH_DNA-bd_sf"/>
</dbReference>
<dbReference type="Gene3D" id="1.10.10.10">
    <property type="entry name" value="Winged helix-like DNA-binding domain superfamily/Winged helix DNA-binding domain"/>
    <property type="match status" value="1"/>
</dbReference>
<name>A0A6L7G1U9_9RHOB</name>
<accession>A0A6L7G1U9</accession>
<dbReference type="Pfam" id="PF03466">
    <property type="entry name" value="LysR_substrate"/>
    <property type="match status" value="1"/>
</dbReference>
<dbReference type="PANTHER" id="PTHR30118:SF15">
    <property type="entry name" value="TRANSCRIPTIONAL REGULATORY PROTEIN"/>
    <property type="match status" value="1"/>
</dbReference>
<evidence type="ECO:0000256" key="1">
    <source>
        <dbReference type="ARBA" id="ARBA00009437"/>
    </source>
</evidence>
<keyword evidence="3" id="KW-0238">DNA-binding</keyword>
<dbReference type="SUPFAM" id="SSF46785">
    <property type="entry name" value="Winged helix' DNA-binding domain"/>
    <property type="match status" value="1"/>
</dbReference>
<sequence>MSQMNFNTFDLNLVRVFLALWDQRSVTAAADRLNLTQPAVSHALKRLREQFDDPLFTRIGKGMEPTPAARRLYIPFKSCHDTLRETMTVHGSFDPQKSARVFTVAMSDISESYVLPRLLAPLLTHAPGVRIRSVQLEAEEIEAKLRSGQVDMAFGFLPDLSPPEFESMLLLDDRFVCIVRDGHPCSETHLTPHSLLTLDFVEVAVNATGYQTVRAVLEQHGIFRTIRAQIEHFSVIPEIVRSTDLAAIYPASVATRLVESREFRTMEMPEIFPPIDVRTHYHSNFRSDAGILWLNSLMKGLF</sequence>
<evidence type="ECO:0000313" key="7">
    <source>
        <dbReference type="Proteomes" id="UP000477911"/>
    </source>
</evidence>
<keyword evidence="4" id="KW-0804">Transcription</keyword>
<organism evidence="6 7">
    <name type="scientific">Pseudooceanicola albus</name>
    <dbReference type="NCBI Taxonomy" id="2692189"/>
    <lineage>
        <taxon>Bacteria</taxon>
        <taxon>Pseudomonadati</taxon>
        <taxon>Pseudomonadota</taxon>
        <taxon>Alphaproteobacteria</taxon>
        <taxon>Rhodobacterales</taxon>
        <taxon>Paracoccaceae</taxon>
        <taxon>Pseudooceanicola</taxon>
    </lineage>
</organism>
<evidence type="ECO:0000256" key="2">
    <source>
        <dbReference type="ARBA" id="ARBA00023015"/>
    </source>
</evidence>
<dbReference type="Proteomes" id="UP000477911">
    <property type="component" value="Unassembled WGS sequence"/>
</dbReference>
<keyword evidence="7" id="KW-1185">Reference proteome</keyword>
<dbReference type="Pfam" id="PF00126">
    <property type="entry name" value="HTH_1"/>
    <property type="match status" value="1"/>
</dbReference>
<keyword evidence="2" id="KW-0805">Transcription regulation</keyword>
<proteinExistence type="inferred from homology"/>
<comment type="similarity">
    <text evidence="1">Belongs to the LysR transcriptional regulatory family.</text>
</comment>
<dbReference type="InterPro" id="IPR000847">
    <property type="entry name" value="LysR_HTH_N"/>
</dbReference>
<protein>
    <submittedName>
        <fullName evidence="6">LysR family transcriptional regulator</fullName>
    </submittedName>
</protein>
<dbReference type="Gene3D" id="3.40.190.10">
    <property type="entry name" value="Periplasmic binding protein-like II"/>
    <property type="match status" value="2"/>
</dbReference>
<dbReference type="AlphaFoldDB" id="A0A6L7G1U9"/>
<comment type="caution">
    <text evidence="6">The sequence shown here is derived from an EMBL/GenBank/DDBJ whole genome shotgun (WGS) entry which is preliminary data.</text>
</comment>
<evidence type="ECO:0000256" key="3">
    <source>
        <dbReference type="ARBA" id="ARBA00023125"/>
    </source>
</evidence>
<gene>
    <name evidence="6" type="ORF">GR170_06150</name>
</gene>
<dbReference type="PANTHER" id="PTHR30118">
    <property type="entry name" value="HTH-TYPE TRANSCRIPTIONAL REGULATOR LEUO-RELATED"/>
    <property type="match status" value="1"/>
</dbReference>
<dbReference type="PRINTS" id="PR00039">
    <property type="entry name" value="HTHLYSR"/>
</dbReference>
<evidence type="ECO:0000313" key="6">
    <source>
        <dbReference type="EMBL" id="MXN17407.1"/>
    </source>
</evidence>
<dbReference type="GO" id="GO:0003677">
    <property type="term" value="F:DNA binding"/>
    <property type="evidence" value="ECO:0007669"/>
    <property type="project" value="UniProtKB-KW"/>
</dbReference>
<dbReference type="InterPro" id="IPR050389">
    <property type="entry name" value="LysR-type_TF"/>
</dbReference>
<dbReference type="InterPro" id="IPR005119">
    <property type="entry name" value="LysR_subst-bd"/>
</dbReference>
<dbReference type="RefSeq" id="WP_160892700.1">
    <property type="nucleotide sequence ID" value="NZ_WUMU01000004.1"/>
</dbReference>
<dbReference type="PROSITE" id="PS50931">
    <property type="entry name" value="HTH_LYSR"/>
    <property type="match status" value="1"/>
</dbReference>
<dbReference type="GO" id="GO:0003700">
    <property type="term" value="F:DNA-binding transcription factor activity"/>
    <property type="evidence" value="ECO:0007669"/>
    <property type="project" value="InterPro"/>
</dbReference>
<dbReference type="SUPFAM" id="SSF53850">
    <property type="entry name" value="Periplasmic binding protein-like II"/>
    <property type="match status" value="1"/>
</dbReference>
<evidence type="ECO:0000256" key="4">
    <source>
        <dbReference type="ARBA" id="ARBA00023163"/>
    </source>
</evidence>
<reference evidence="6 7" key="1">
    <citation type="submission" date="2019-12" db="EMBL/GenBank/DDBJ databases">
        <authorList>
            <person name="Li M."/>
        </authorList>
    </citation>
    <scope>NUCLEOTIDE SEQUENCE [LARGE SCALE GENOMIC DNA]</scope>
    <source>
        <strain evidence="6 7">GBMRC 2024</strain>
    </source>
</reference>
<dbReference type="InterPro" id="IPR036388">
    <property type="entry name" value="WH-like_DNA-bd_sf"/>
</dbReference>
<dbReference type="EMBL" id="WUMU01000004">
    <property type="protein sequence ID" value="MXN17407.1"/>
    <property type="molecule type" value="Genomic_DNA"/>
</dbReference>